<dbReference type="InterPro" id="IPR027417">
    <property type="entry name" value="P-loop_NTPase"/>
</dbReference>
<evidence type="ECO:0000256" key="2">
    <source>
        <dbReference type="ARBA" id="ARBA00004496"/>
    </source>
</evidence>
<keyword evidence="8" id="KW-0539">Nucleus</keyword>
<proteinExistence type="inferred from homology"/>
<evidence type="ECO:0000256" key="3">
    <source>
        <dbReference type="ARBA" id="ARBA00005043"/>
    </source>
</evidence>
<evidence type="ECO:0000256" key="4">
    <source>
        <dbReference type="ARBA" id="ARBA00007573"/>
    </source>
</evidence>
<comment type="subcellular location">
    <subcellularLocation>
        <location evidence="2">Cytoplasm</location>
    </subcellularLocation>
    <subcellularLocation>
        <location evidence="1">Nucleus</location>
    </subcellularLocation>
</comment>
<dbReference type="AlphaFoldDB" id="A0A0C9XH15"/>
<protein>
    <recommendedName>
        <fullName evidence="5">Elongator complex protein 4</fullName>
    </recommendedName>
</protein>
<dbReference type="OrthoDB" id="289162at2759"/>
<dbReference type="GO" id="GO:0005737">
    <property type="term" value="C:cytoplasm"/>
    <property type="evidence" value="ECO:0007669"/>
    <property type="project" value="UniProtKB-SubCell"/>
</dbReference>
<gene>
    <name evidence="10" type="ORF">K443DRAFT_676027</name>
</gene>
<evidence type="ECO:0000256" key="9">
    <source>
        <dbReference type="SAM" id="MobiDB-lite"/>
    </source>
</evidence>
<dbReference type="EMBL" id="KN838571">
    <property type="protein sequence ID" value="KIK04266.1"/>
    <property type="molecule type" value="Genomic_DNA"/>
</dbReference>
<dbReference type="PANTHER" id="PTHR12896">
    <property type="entry name" value="PAX6 NEIGHBOR PROTEIN PAXNEB"/>
    <property type="match status" value="1"/>
</dbReference>
<dbReference type="Proteomes" id="UP000054477">
    <property type="component" value="Unassembled WGS sequence"/>
</dbReference>
<feature type="compositionally biased region" description="Polar residues" evidence="9">
    <location>
        <begin position="20"/>
        <end position="31"/>
    </location>
</feature>
<dbReference type="GO" id="GO:0033588">
    <property type="term" value="C:elongator holoenzyme complex"/>
    <property type="evidence" value="ECO:0007669"/>
    <property type="project" value="InterPro"/>
</dbReference>
<name>A0A0C9XH15_9AGAR</name>
<sequence>MSSFKRKVTNKQATLPVPGTRTSPASSSVTTISTGIPSLDDVLGGGLPLSCCLLVTAPDLHSSYGELIQKYFLAEGLACRHRLCVVDGQPKHFVRDIMWIPGQTKQQVEKTESDEEEDTSDHKVKIAWRYEQMKPFQTTVSSTLSTTDSYGHPFELSIRAPTSLIDDAFRSGQLSSLTIEPTKLDVFNLIRQLEEKLQSDASTPLRICIPSLGSPFWGDITKRELLFFLHSLKSLLRKYPHGCASVGLSPHLSTDNWGGAGWLQKLGWISDAALSMSAFSGDISMSATFPKHHGLVQIQSLPCPTTLVAPSDRFSVLRGLVSSSSGGSGENNLAFKCTRKKLMIETLHLDLEGGVSERRTTASVSEVFDTKSIAATATGASVKIELEEVIEQPEQQEIGKVKKAKKKSVAFDVYDF</sequence>
<keyword evidence="7" id="KW-0819">tRNA processing</keyword>
<dbReference type="GO" id="GO:0008023">
    <property type="term" value="C:transcription elongation factor complex"/>
    <property type="evidence" value="ECO:0007669"/>
    <property type="project" value="TreeGrafter"/>
</dbReference>
<dbReference type="Pfam" id="PF05625">
    <property type="entry name" value="PAXNEB"/>
    <property type="match status" value="1"/>
</dbReference>
<reference evidence="10 11" key="1">
    <citation type="submission" date="2014-04" db="EMBL/GenBank/DDBJ databases">
        <authorList>
            <consortium name="DOE Joint Genome Institute"/>
            <person name="Kuo A."/>
            <person name="Kohler A."/>
            <person name="Nagy L.G."/>
            <person name="Floudas D."/>
            <person name="Copeland A."/>
            <person name="Barry K.W."/>
            <person name="Cichocki N."/>
            <person name="Veneault-Fourrey C."/>
            <person name="LaButti K."/>
            <person name="Lindquist E.A."/>
            <person name="Lipzen A."/>
            <person name="Lundell T."/>
            <person name="Morin E."/>
            <person name="Murat C."/>
            <person name="Sun H."/>
            <person name="Tunlid A."/>
            <person name="Henrissat B."/>
            <person name="Grigoriev I.V."/>
            <person name="Hibbett D.S."/>
            <person name="Martin F."/>
            <person name="Nordberg H.P."/>
            <person name="Cantor M.N."/>
            <person name="Hua S.X."/>
        </authorList>
    </citation>
    <scope>NUCLEOTIDE SEQUENCE [LARGE SCALE GENOMIC DNA]</scope>
    <source>
        <strain evidence="10 11">LaAM-08-1</strain>
    </source>
</reference>
<evidence type="ECO:0000256" key="1">
    <source>
        <dbReference type="ARBA" id="ARBA00004123"/>
    </source>
</evidence>
<evidence type="ECO:0000256" key="7">
    <source>
        <dbReference type="ARBA" id="ARBA00022694"/>
    </source>
</evidence>
<evidence type="ECO:0000256" key="5">
    <source>
        <dbReference type="ARBA" id="ARBA00020265"/>
    </source>
</evidence>
<accession>A0A0C9XH15</accession>
<comment type="similarity">
    <text evidence="4">Belongs to the ELP4 family.</text>
</comment>
<dbReference type="UniPathway" id="UPA00988"/>
<dbReference type="STRING" id="1095629.A0A0C9XH15"/>
<evidence type="ECO:0000313" key="10">
    <source>
        <dbReference type="EMBL" id="KIK04266.1"/>
    </source>
</evidence>
<dbReference type="Gene3D" id="3.40.50.300">
    <property type="entry name" value="P-loop containing nucleotide triphosphate hydrolases"/>
    <property type="match status" value="1"/>
</dbReference>
<dbReference type="InterPro" id="IPR008728">
    <property type="entry name" value="Elongator_complex_protein_4"/>
</dbReference>
<dbReference type="PANTHER" id="PTHR12896:SF1">
    <property type="entry name" value="ELONGATOR COMPLEX PROTEIN 4"/>
    <property type="match status" value="1"/>
</dbReference>
<dbReference type="GO" id="GO:0002098">
    <property type="term" value="P:tRNA wobble uridine modification"/>
    <property type="evidence" value="ECO:0007669"/>
    <property type="project" value="InterPro"/>
</dbReference>
<keyword evidence="6" id="KW-0963">Cytoplasm</keyword>
<organism evidence="10 11">
    <name type="scientific">Laccaria amethystina LaAM-08-1</name>
    <dbReference type="NCBI Taxonomy" id="1095629"/>
    <lineage>
        <taxon>Eukaryota</taxon>
        <taxon>Fungi</taxon>
        <taxon>Dikarya</taxon>
        <taxon>Basidiomycota</taxon>
        <taxon>Agaricomycotina</taxon>
        <taxon>Agaricomycetes</taxon>
        <taxon>Agaricomycetidae</taxon>
        <taxon>Agaricales</taxon>
        <taxon>Agaricineae</taxon>
        <taxon>Hydnangiaceae</taxon>
        <taxon>Laccaria</taxon>
    </lineage>
</organism>
<dbReference type="HOGENOM" id="CLU_031345_1_0_1"/>
<dbReference type="CDD" id="cd19494">
    <property type="entry name" value="Elp4"/>
    <property type="match status" value="1"/>
</dbReference>
<reference evidence="11" key="2">
    <citation type="submission" date="2015-01" db="EMBL/GenBank/DDBJ databases">
        <title>Evolutionary Origins and Diversification of the Mycorrhizal Mutualists.</title>
        <authorList>
            <consortium name="DOE Joint Genome Institute"/>
            <consortium name="Mycorrhizal Genomics Consortium"/>
            <person name="Kohler A."/>
            <person name="Kuo A."/>
            <person name="Nagy L.G."/>
            <person name="Floudas D."/>
            <person name="Copeland A."/>
            <person name="Barry K.W."/>
            <person name="Cichocki N."/>
            <person name="Veneault-Fourrey C."/>
            <person name="LaButti K."/>
            <person name="Lindquist E.A."/>
            <person name="Lipzen A."/>
            <person name="Lundell T."/>
            <person name="Morin E."/>
            <person name="Murat C."/>
            <person name="Riley R."/>
            <person name="Ohm R."/>
            <person name="Sun H."/>
            <person name="Tunlid A."/>
            <person name="Henrissat B."/>
            <person name="Grigoriev I.V."/>
            <person name="Hibbett D.S."/>
            <person name="Martin F."/>
        </authorList>
    </citation>
    <scope>NUCLEOTIDE SEQUENCE [LARGE SCALE GENOMIC DNA]</scope>
    <source>
        <strain evidence="11">LaAM-08-1</strain>
    </source>
</reference>
<keyword evidence="11" id="KW-1185">Reference proteome</keyword>
<evidence type="ECO:0000313" key="11">
    <source>
        <dbReference type="Proteomes" id="UP000054477"/>
    </source>
</evidence>
<feature type="region of interest" description="Disordered" evidence="9">
    <location>
        <begin position="1"/>
        <end position="31"/>
    </location>
</feature>
<evidence type="ECO:0000256" key="6">
    <source>
        <dbReference type="ARBA" id="ARBA00022490"/>
    </source>
</evidence>
<comment type="pathway">
    <text evidence="3">tRNA modification; 5-methoxycarbonylmethyl-2-thiouridine-tRNA biosynthesis.</text>
</comment>
<evidence type="ECO:0000256" key="8">
    <source>
        <dbReference type="ARBA" id="ARBA00023242"/>
    </source>
</evidence>